<dbReference type="Pfam" id="PF00400">
    <property type="entry name" value="WD40"/>
    <property type="match status" value="3"/>
</dbReference>
<gene>
    <name evidence="5" type="ORF">LITE_LOCUS8677</name>
</gene>
<dbReference type="InterPro" id="IPR015943">
    <property type="entry name" value="WD40/YVTN_repeat-like_dom_sf"/>
</dbReference>
<evidence type="ECO:0000256" key="3">
    <source>
        <dbReference type="PROSITE-ProRule" id="PRU00221"/>
    </source>
</evidence>
<feature type="region of interest" description="Disordered" evidence="4">
    <location>
        <begin position="377"/>
        <end position="409"/>
    </location>
</feature>
<evidence type="ECO:0000256" key="1">
    <source>
        <dbReference type="ARBA" id="ARBA00022574"/>
    </source>
</evidence>
<dbReference type="FunFam" id="2.130.10.10:FF:000329">
    <property type="entry name" value="WD repeat-containing protein 44"/>
    <property type="match status" value="1"/>
</dbReference>
<feature type="repeat" description="WD" evidence="3">
    <location>
        <begin position="549"/>
        <end position="589"/>
    </location>
</feature>
<comment type="caution">
    <text evidence="5">The sequence shown here is derived from an EMBL/GenBank/DDBJ whole genome shotgun (WGS) entry which is preliminary data.</text>
</comment>
<accession>A0AAV0ICR4</accession>
<reference evidence="5" key="1">
    <citation type="submission" date="2022-08" db="EMBL/GenBank/DDBJ databases">
        <authorList>
            <person name="Gutierrez-Valencia J."/>
        </authorList>
    </citation>
    <scope>NUCLEOTIDE SEQUENCE</scope>
</reference>
<dbReference type="PANTHER" id="PTHR14221">
    <property type="entry name" value="WD REPEAT DOMAIN 44"/>
    <property type="match status" value="1"/>
</dbReference>
<dbReference type="SMART" id="SM00320">
    <property type="entry name" value="WD40"/>
    <property type="match status" value="6"/>
</dbReference>
<dbReference type="EMBL" id="CAMGYJ010000003">
    <property type="protein sequence ID" value="CAI0395309.1"/>
    <property type="molecule type" value="Genomic_DNA"/>
</dbReference>
<dbReference type="Proteomes" id="UP001154282">
    <property type="component" value="Unassembled WGS sequence"/>
</dbReference>
<feature type="repeat" description="WD" evidence="3">
    <location>
        <begin position="589"/>
        <end position="631"/>
    </location>
</feature>
<keyword evidence="6" id="KW-1185">Reference proteome</keyword>
<dbReference type="InterPro" id="IPR040324">
    <property type="entry name" value="WDR44/Dgr2"/>
</dbReference>
<dbReference type="InterPro" id="IPR036322">
    <property type="entry name" value="WD40_repeat_dom_sf"/>
</dbReference>
<evidence type="ECO:0000313" key="5">
    <source>
        <dbReference type="EMBL" id="CAI0395309.1"/>
    </source>
</evidence>
<feature type="region of interest" description="Disordered" evidence="4">
    <location>
        <begin position="1"/>
        <end position="24"/>
    </location>
</feature>
<protein>
    <recommendedName>
        <fullName evidence="7">WD repeat-containing protein 44-like</fullName>
    </recommendedName>
</protein>
<evidence type="ECO:0000313" key="6">
    <source>
        <dbReference type="Proteomes" id="UP001154282"/>
    </source>
</evidence>
<dbReference type="InterPro" id="IPR001680">
    <property type="entry name" value="WD40_rpt"/>
</dbReference>
<dbReference type="Gene3D" id="2.130.10.10">
    <property type="entry name" value="YVTN repeat-like/Quinoprotein amine dehydrogenase"/>
    <property type="match status" value="2"/>
</dbReference>
<dbReference type="PROSITE" id="PS50294">
    <property type="entry name" value="WD_REPEATS_REGION"/>
    <property type="match status" value="2"/>
</dbReference>
<evidence type="ECO:0008006" key="7">
    <source>
        <dbReference type="Google" id="ProtNLM"/>
    </source>
</evidence>
<sequence length="924" mass="101366">MAIEATAGTGGGGGGGEGGLEDEHFYESVDRIASSSCPCSTSHSESDLELLHNSCSSNSNSRSPSPALDPKLNISNYDMWASEPGPVSERRQRLLRQMGLSSDISFFRSQQPNKDVNFISSVSCDFLTPQRLLGPRDDGVTRSKSDGPSGGSSDKYNDDYDSCSSSSSFPLVLVYSPSILYDDSINVHRCNCNGNSKRQVADNKNSIKKNGYAVGGIERANLPSLQSSATICVVSPNTPSCEHGRIVDRGRVRSNSNGFVEGLESNVKDNGSGELADVCTIKNLDTGKQFVVDEIKEDGMWNKLKEVGTGRQLTMEEFEMTLGRSPIVQELMKRQNGVAGTRENHDSDPVGGTETGRLELKKKTSWLRSIRSIAKSIKGHKERMNDERDARSERGCRGSSSGNDESLDVFQGPKKVRVKQYGKSYKDLTALYKTQEIQAHRGSVWSIKFSLDGRYLASAGEDCVVHVRQVVETVKKGESVLGKPEVRSLNWLIAVNGSPEPIFLSSSADGHRDAVRRGRSSISRKSLSLEHIVPPETVFALTDKPICSFEGHLADVLDLSWSKSQLLLSSSMDKTVRLWHLSSKTCLKIFSHRDYVTCIQFNPVDDRFFLSGSLDGKVRIWSIPDGQVVDWNDLHEMITAACYTPDGQGALVGSYKGSCRLYSTAENKLQQKCEINLEKKRKKSNYKKITGFQFVPGSSSEVLVTSADSRIRVIDHIDLVHKFKGFRNTNSHFSASLTSNAKFVVSASEGSNVYIWKHEANSRLTRDKVVTVTQSYEHFRCQDVSAAIPWLGTSCTGAVPETCSGSRYGPDSHLDEVSITNHPLIPFEEVLTGDRSQSLSGCTNRPHNQIISGPASGRIYERISATCPQEKLNLAAGTRSPQTTSHVTNELTNQHMSAYGMVIVTAGLRGQINAYQNFGLPVPT</sequence>
<keyword evidence="2" id="KW-0677">Repeat</keyword>
<feature type="region of interest" description="Disordered" evidence="4">
    <location>
        <begin position="133"/>
        <end position="159"/>
    </location>
</feature>
<keyword evidence="1 3" id="KW-0853">WD repeat</keyword>
<organism evidence="5 6">
    <name type="scientific">Linum tenue</name>
    <dbReference type="NCBI Taxonomy" id="586396"/>
    <lineage>
        <taxon>Eukaryota</taxon>
        <taxon>Viridiplantae</taxon>
        <taxon>Streptophyta</taxon>
        <taxon>Embryophyta</taxon>
        <taxon>Tracheophyta</taxon>
        <taxon>Spermatophyta</taxon>
        <taxon>Magnoliopsida</taxon>
        <taxon>eudicotyledons</taxon>
        <taxon>Gunneridae</taxon>
        <taxon>Pentapetalae</taxon>
        <taxon>rosids</taxon>
        <taxon>fabids</taxon>
        <taxon>Malpighiales</taxon>
        <taxon>Linaceae</taxon>
        <taxon>Linum</taxon>
    </lineage>
</organism>
<evidence type="ECO:0000256" key="2">
    <source>
        <dbReference type="ARBA" id="ARBA00022737"/>
    </source>
</evidence>
<dbReference type="AlphaFoldDB" id="A0AAV0ICR4"/>
<dbReference type="PANTHER" id="PTHR14221:SF67">
    <property type="entry name" value="WD REPEAT-CONTAINING PROTEIN 44-LIKE"/>
    <property type="match status" value="1"/>
</dbReference>
<evidence type="ECO:0000256" key="4">
    <source>
        <dbReference type="SAM" id="MobiDB-lite"/>
    </source>
</evidence>
<proteinExistence type="predicted"/>
<feature type="repeat" description="WD" evidence="3">
    <location>
        <begin position="437"/>
        <end position="467"/>
    </location>
</feature>
<feature type="compositionally biased region" description="Gly residues" evidence="4">
    <location>
        <begin position="8"/>
        <end position="18"/>
    </location>
</feature>
<dbReference type="SUPFAM" id="SSF50978">
    <property type="entry name" value="WD40 repeat-like"/>
    <property type="match status" value="1"/>
</dbReference>
<dbReference type="PROSITE" id="PS50082">
    <property type="entry name" value="WD_REPEATS_2"/>
    <property type="match status" value="3"/>
</dbReference>
<name>A0AAV0ICR4_9ROSI</name>
<feature type="compositionally biased region" description="Basic and acidic residues" evidence="4">
    <location>
        <begin position="382"/>
        <end position="396"/>
    </location>
</feature>
<feature type="compositionally biased region" description="Basic and acidic residues" evidence="4">
    <location>
        <begin position="134"/>
        <end position="145"/>
    </location>
</feature>